<dbReference type="Proteomes" id="UP000297245">
    <property type="component" value="Unassembled WGS sequence"/>
</dbReference>
<dbReference type="Pfam" id="PF06110">
    <property type="entry name" value="TXD17-like_Trx"/>
    <property type="match status" value="1"/>
</dbReference>
<dbReference type="InterPro" id="IPR010357">
    <property type="entry name" value="TXNDC17_dom"/>
</dbReference>
<dbReference type="OrthoDB" id="78947at2759"/>
<protein>
    <recommendedName>
        <fullName evidence="2">Thioredoxin domain-containing protein</fullName>
    </recommendedName>
</protein>
<comment type="similarity">
    <text evidence="1">Belongs to the thioredoxin family.</text>
</comment>
<dbReference type="AlphaFoldDB" id="A0A4S8MWG2"/>
<proteinExistence type="inferred from homology"/>
<evidence type="ECO:0000313" key="4">
    <source>
        <dbReference type="Proteomes" id="UP000297245"/>
    </source>
</evidence>
<evidence type="ECO:0000313" key="3">
    <source>
        <dbReference type="EMBL" id="THV07462.1"/>
    </source>
</evidence>
<reference evidence="3 4" key="1">
    <citation type="journal article" date="2019" name="Nat. Ecol. Evol.">
        <title>Megaphylogeny resolves global patterns of mushroom evolution.</title>
        <authorList>
            <person name="Varga T."/>
            <person name="Krizsan K."/>
            <person name="Foldi C."/>
            <person name="Dima B."/>
            <person name="Sanchez-Garcia M."/>
            <person name="Sanchez-Ramirez S."/>
            <person name="Szollosi G.J."/>
            <person name="Szarkandi J.G."/>
            <person name="Papp V."/>
            <person name="Albert L."/>
            <person name="Andreopoulos W."/>
            <person name="Angelini C."/>
            <person name="Antonin V."/>
            <person name="Barry K.W."/>
            <person name="Bougher N.L."/>
            <person name="Buchanan P."/>
            <person name="Buyck B."/>
            <person name="Bense V."/>
            <person name="Catcheside P."/>
            <person name="Chovatia M."/>
            <person name="Cooper J."/>
            <person name="Damon W."/>
            <person name="Desjardin D."/>
            <person name="Finy P."/>
            <person name="Geml J."/>
            <person name="Haridas S."/>
            <person name="Hughes K."/>
            <person name="Justo A."/>
            <person name="Karasinski D."/>
            <person name="Kautmanova I."/>
            <person name="Kiss B."/>
            <person name="Kocsube S."/>
            <person name="Kotiranta H."/>
            <person name="LaButti K.M."/>
            <person name="Lechner B.E."/>
            <person name="Liimatainen K."/>
            <person name="Lipzen A."/>
            <person name="Lukacs Z."/>
            <person name="Mihaltcheva S."/>
            <person name="Morgado L.N."/>
            <person name="Niskanen T."/>
            <person name="Noordeloos M.E."/>
            <person name="Ohm R.A."/>
            <person name="Ortiz-Santana B."/>
            <person name="Ovrebo C."/>
            <person name="Racz N."/>
            <person name="Riley R."/>
            <person name="Savchenko A."/>
            <person name="Shiryaev A."/>
            <person name="Soop K."/>
            <person name="Spirin V."/>
            <person name="Szebenyi C."/>
            <person name="Tomsovsky M."/>
            <person name="Tulloss R.E."/>
            <person name="Uehling J."/>
            <person name="Grigoriev I.V."/>
            <person name="Vagvolgyi C."/>
            <person name="Papp T."/>
            <person name="Martin F.M."/>
            <person name="Miettinen O."/>
            <person name="Hibbett D.S."/>
            <person name="Nagy L.G."/>
        </authorList>
    </citation>
    <scope>NUCLEOTIDE SEQUENCE [LARGE SCALE GENOMIC DNA]</scope>
    <source>
        <strain evidence="3 4">CBS 962.96</strain>
    </source>
</reference>
<dbReference type="InterPro" id="IPR036249">
    <property type="entry name" value="Thioredoxin-like_sf"/>
</dbReference>
<accession>A0A4S8MWG2</accession>
<gene>
    <name evidence="3" type="ORF">K435DRAFT_833363</name>
</gene>
<evidence type="ECO:0000259" key="2">
    <source>
        <dbReference type="Pfam" id="PF06110"/>
    </source>
</evidence>
<dbReference type="PANTHER" id="PTHR12452:SF0">
    <property type="entry name" value="THIOREDOXIN DOMAIN-CONTAINING PROTEIN 17"/>
    <property type="match status" value="1"/>
</dbReference>
<sequence length="154" mass="17268">MTSRPSDISTPGELLGSSLDAYLRWPIVRFVIIPVGLRKLKASDESTTTSELLVQASESFLIFYSSVVNGKLWCPDCQDVEELVKRTFEPEDAPPALIVYVGDRNTWKSPSNVFRKAPWSLSSIPTIIKMKDGKEEARLVESEISSKLESFIKE</sequence>
<name>A0A4S8MWG2_DENBC</name>
<organism evidence="3 4">
    <name type="scientific">Dendrothele bispora (strain CBS 962.96)</name>
    <dbReference type="NCBI Taxonomy" id="1314807"/>
    <lineage>
        <taxon>Eukaryota</taxon>
        <taxon>Fungi</taxon>
        <taxon>Dikarya</taxon>
        <taxon>Basidiomycota</taxon>
        <taxon>Agaricomycotina</taxon>
        <taxon>Agaricomycetes</taxon>
        <taxon>Agaricomycetidae</taxon>
        <taxon>Agaricales</taxon>
        <taxon>Agaricales incertae sedis</taxon>
        <taxon>Dendrothele</taxon>
    </lineage>
</organism>
<evidence type="ECO:0000256" key="1">
    <source>
        <dbReference type="ARBA" id="ARBA00008987"/>
    </source>
</evidence>
<dbReference type="InterPro" id="IPR045108">
    <property type="entry name" value="TXNDC17-like"/>
</dbReference>
<dbReference type="PANTHER" id="PTHR12452">
    <property type="entry name" value="42-9-9 PROTEIN-RELATED"/>
    <property type="match status" value="1"/>
</dbReference>
<dbReference type="EMBL" id="ML179037">
    <property type="protein sequence ID" value="THV07462.1"/>
    <property type="molecule type" value="Genomic_DNA"/>
</dbReference>
<dbReference type="GO" id="GO:0047134">
    <property type="term" value="F:protein-disulfide reductase [NAD(P)H] activity"/>
    <property type="evidence" value="ECO:0007669"/>
    <property type="project" value="InterPro"/>
</dbReference>
<dbReference type="Gene3D" id="3.40.30.10">
    <property type="entry name" value="Glutaredoxin"/>
    <property type="match status" value="1"/>
</dbReference>
<keyword evidence="4" id="KW-1185">Reference proteome</keyword>
<feature type="domain" description="Thioredoxin" evidence="2">
    <location>
        <begin position="47"/>
        <end position="147"/>
    </location>
</feature>
<dbReference type="GO" id="GO:0005829">
    <property type="term" value="C:cytosol"/>
    <property type="evidence" value="ECO:0007669"/>
    <property type="project" value="TreeGrafter"/>
</dbReference>
<dbReference type="SUPFAM" id="SSF52833">
    <property type="entry name" value="Thioredoxin-like"/>
    <property type="match status" value="1"/>
</dbReference>